<evidence type="ECO:0000256" key="1">
    <source>
        <dbReference type="SAM" id="Phobius"/>
    </source>
</evidence>
<dbReference type="SMART" id="SM00014">
    <property type="entry name" value="acidPPc"/>
    <property type="match status" value="1"/>
</dbReference>
<gene>
    <name evidence="3" type="ORF">HELGO_WM29447</name>
</gene>
<organism evidence="3">
    <name type="scientific">uncultured Aureispira sp</name>
    <dbReference type="NCBI Taxonomy" id="1331704"/>
    <lineage>
        <taxon>Bacteria</taxon>
        <taxon>Pseudomonadati</taxon>
        <taxon>Bacteroidota</taxon>
        <taxon>Saprospiria</taxon>
        <taxon>Saprospirales</taxon>
        <taxon>Saprospiraceae</taxon>
        <taxon>Aureispira</taxon>
        <taxon>environmental samples</taxon>
    </lineage>
</organism>
<feature type="domain" description="Phosphatidic acid phosphatase type 2/haloperoxidase" evidence="2">
    <location>
        <begin position="48"/>
        <end position="161"/>
    </location>
</feature>
<accession>A0A6S6S560</accession>
<sequence length="165" mass="18977">MEDKGIEQQSLKKTKYAEYIRDFTAIGNPFLLLLVALATLSSHPKFQTYFLILLAGFFLNEIVCSAIKYFWHKPRPNGQQFKNGFEKIDAGSFPSIHSSRIAFVYLSLAYIQYLSGNLFIVPVFLIVIFVVGYSRVFLKKHFFIDVVAGYFFGALLFFIITFLLK</sequence>
<dbReference type="PANTHER" id="PTHR14969:SF13">
    <property type="entry name" value="AT30094P"/>
    <property type="match status" value="1"/>
</dbReference>
<evidence type="ECO:0000313" key="3">
    <source>
        <dbReference type="EMBL" id="CAA6799444.1"/>
    </source>
</evidence>
<keyword evidence="1" id="KW-1133">Transmembrane helix</keyword>
<keyword evidence="1" id="KW-0472">Membrane</keyword>
<reference evidence="3" key="1">
    <citation type="submission" date="2020-01" db="EMBL/GenBank/DDBJ databases">
        <authorList>
            <person name="Meier V. D."/>
            <person name="Meier V D."/>
        </authorList>
    </citation>
    <scope>NUCLEOTIDE SEQUENCE</scope>
    <source>
        <strain evidence="3">HLG_WM_MAG_10</strain>
    </source>
</reference>
<dbReference type="Gene3D" id="1.20.144.10">
    <property type="entry name" value="Phosphatidic acid phosphatase type 2/haloperoxidase"/>
    <property type="match status" value="1"/>
</dbReference>
<name>A0A6S6S560_9BACT</name>
<feature type="transmembrane region" description="Helical" evidence="1">
    <location>
        <begin position="102"/>
        <end position="130"/>
    </location>
</feature>
<evidence type="ECO:0000259" key="2">
    <source>
        <dbReference type="SMART" id="SM00014"/>
    </source>
</evidence>
<feature type="transmembrane region" description="Helical" evidence="1">
    <location>
        <begin position="46"/>
        <end position="71"/>
    </location>
</feature>
<dbReference type="EMBL" id="CACVAQ010000033">
    <property type="protein sequence ID" value="CAA6799444.1"/>
    <property type="molecule type" value="Genomic_DNA"/>
</dbReference>
<dbReference type="GO" id="GO:0042392">
    <property type="term" value="F:sphingosine-1-phosphate phosphatase activity"/>
    <property type="evidence" value="ECO:0007669"/>
    <property type="project" value="TreeGrafter"/>
</dbReference>
<dbReference type="CDD" id="cd01610">
    <property type="entry name" value="PAP2_like"/>
    <property type="match status" value="1"/>
</dbReference>
<keyword evidence="1" id="KW-0812">Transmembrane</keyword>
<proteinExistence type="predicted"/>
<feature type="transmembrane region" description="Helical" evidence="1">
    <location>
        <begin position="142"/>
        <end position="164"/>
    </location>
</feature>
<protein>
    <recommendedName>
        <fullName evidence="2">Phosphatidic acid phosphatase type 2/haloperoxidase domain-containing protein</fullName>
    </recommendedName>
</protein>
<dbReference type="InterPro" id="IPR036938">
    <property type="entry name" value="PAP2/HPO_sf"/>
</dbReference>
<dbReference type="InterPro" id="IPR000326">
    <property type="entry name" value="PAP2/HPO"/>
</dbReference>
<dbReference type="SUPFAM" id="SSF48317">
    <property type="entry name" value="Acid phosphatase/Vanadium-dependent haloperoxidase"/>
    <property type="match status" value="1"/>
</dbReference>
<dbReference type="AlphaFoldDB" id="A0A6S6S560"/>
<dbReference type="Pfam" id="PF01569">
    <property type="entry name" value="PAP2"/>
    <property type="match status" value="1"/>
</dbReference>
<feature type="transmembrane region" description="Helical" evidence="1">
    <location>
        <begin position="20"/>
        <end position="40"/>
    </location>
</feature>
<dbReference type="PANTHER" id="PTHR14969">
    <property type="entry name" value="SPHINGOSINE-1-PHOSPHATE PHOSPHOHYDROLASE"/>
    <property type="match status" value="1"/>
</dbReference>